<organism evidence="1 2">
    <name type="scientific">Aureimonas ureilytica</name>
    <dbReference type="NCBI Taxonomy" id="401562"/>
    <lineage>
        <taxon>Bacteria</taxon>
        <taxon>Pseudomonadati</taxon>
        <taxon>Pseudomonadota</taxon>
        <taxon>Alphaproteobacteria</taxon>
        <taxon>Hyphomicrobiales</taxon>
        <taxon>Aurantimonadaceae</taxon>
        <taxon>Aureimonas</taxon>
    </lineage>
</organism>
<accession>A0A175RUB1</accession>
<dbReference type="EMBL" id="LDQA01000014">
    <property type="protein sequence ID" value="KTR06908.1"/>
    <property type="molecule type" value="Genomic_DNA"/>
</dbReference>
<keyword evidence="2" id="KW-1185">Reference proteome</keyword>
<comment type="caution">
    <text evidence="1">The sequence shown here is derived from an EMBL/GenBank/DDBJ whole genome shotgun (WGS) entry which is preliminary data.</text>
</comment>
<evidence type="ECO:0000313" key="1">
    <source>
        <dbReference type="EMBL" id="KTR06908.1"/>
    </source>
</evidence>
<evidence type="ECO:0000313" key="2">
    <source>
        <dbReference type="Proteomes" id="UP000078529"/>
    </source>
</evidence>
<protein>
    <submittedName>
        <fullName evidence="1">Uncharacterized protein</fullName>
    </submittedName>
</protein>
<dbReference type="Proteomes" id="UP000078529">
    <property type="component" value="Unassembled WGS sequence"/>
</dbReference>
<name>A0A175RUB1_9HYPH</name>
<proteinExistence type="predicted"/>
<gene>
    <name evidence="1" type="ORF">NS365_05605</name>
</gene>
<dbReference type="AlphaFoldDB" id="A0A175RUB1"/>
<sequence>MTIDQDSHGSYQITLPTGVDVVYHGDLDHPAFDVTIGQQTTRMVYGDASLVPAPYGSVDELREAISADPMVFAHEAVVHVVKWRRGQAANP</sequence>
<reference evidence="1 2" key="1">
    <citation type="journal article" date="2016" name="Front. Microbiol.">
        <title>Genomic Resource of Rice Seed Associated Bacteria.</title>
        <authorList>
            <person name="Midha S."/>
            <person name="Bansal K."/>
            <person name="Sharma S."/>
            <person name="Kumar N."/>
            <person name="Patil P.P."/>
            <person name="Chaudhry V."/>
            <person name="Patil P.B."/>
        </authorList>
    </citation>
    <scope>NUCLEOTIDE SEQUENCE [LARGE SCALE GENOMIC DNA]</scope>
    <source>
        <strain evidence="1 2">NS365</strain>
    </source>
</reference>
<dbReference type="RefSeq" id="WP_058599303.1">
    <property type="nucleotide sequence ID" value="NZ_LDQA01000014.1"/>
</dbReference>
<dbReference type="PATRIC" id="fig|401562.4.peg.753"/>